<dbReference type="STRING" id="653930.SAMN05216589_1620"/>
<evidence type="ECO:0000313" key="2">
    <source>
        <dbReference type="EMBL" id="SER86678.1"/>
    </source>
</evidence>
<organism evidence="2 5">
    <name type="scientific">Halopseudomonas bauzanensis</name>
    <dbReference type="NCBI Taxonomy" id="653930"/>
    <lineage>
        <taxon>Bacteria</taxon>
        <taxon>Pseudomonadati</taxon>
        <taxon>Pseudomonadota</taxon>
        <taxon>Gammaproteobacteria</taxon>
        <taxon>Pseudomonadales</taxon>
        <taxon>Pseudomonadaceae</taxon>
        <taxon>Halopseudomonas</taxon>
    </lineage>
</organism>
<protein>
    <recommendedName>
        <fullName evidence="6">NADH:ubiquinone oxidoreductase</fullName>
    </recommendedName>
</protein>
<evidence type="ECO:0000256" key="1">
    <source>
        <dbReference type="SAM" id="SignalP"/>
    </source>
</evidence>
<evidence type="ECO:0000313" key="5">
    <source>
        <dbReference type="Proteomes" id="UP000186904"/>
    </source>
</evidence>
<dbReference type="EMBL" id="FOGN01000002">
    <property type="protein sequence ID" value="SER86678.1"/>
    <property type="molecule type" value="Genomic_DNA"/>
</dbReference>
<gene>
    <name evidence="3" type="ORF">SAMN04487855_1693</name>
    <name evidence="2" type="ORF">SAMN05216589_1620</name>
</gene>
<feature type="chain" id="PRO_5010401315" description="NADH:ubiquinone oxidoreductase" evidence="1">
    <location>
        <begin position="20"/>
        <end position="126"/>
    </location>
</feature>
<evidence type="ECO:0008006" key="6">
    <source>
        <dbReference type="Google" id="ProtNLM"/>
    </source>
</evidence>
<dbReference type="Proteomes" id="UP000186599">
    <property type="component" value="Unassembled WGS sequence"/>
</dbReference>
<dbReference type="EMBL" id="FOUA01000002">
    <property type="protein sequence ID" value="SFL94087.1"/>
    <property type="molecule type" value="Genomic_DNA"/>
</dbReference>
<dbReference type="Proteomes" id="UP000186904">
    <property type="component" value="Unassembled WGS sequence"/>
</dbReference>
<keyword evidence="4" id="KW-1185">Reference proteome</keyword>
<reference evidence="4 5" key="1">
    <citation type="submission" date="2016-10" db="EMBL/GenBank/DDBJ databases">
        <authorList>
            <person name="de Groot N.N."/>
        </authorList>
    </citation>
    <scope>NUCLEOTIDE SEQUENCE [LARGE SCALE GENOMIC DNA]</scope>
    <source>
        <strain evidence="3 4">CGMCC 1.9095</strain>
        <strain evidence="2 5">DSM 22558</strain>
    </source>
</reference>
<dbReference type="AlphaFoldDB" id="A0A031MC10"/>
<evidence type="ECO:0000313" key="4">
    <source>
        <dbReference type="Proteomes" id="UP000186599"/>
    </source>
</evidence>
<sequence>MNRCLLFLTLLLITTAAHSAACLIESNDDQVPIRLCQQNINIPPQLFQDSFCQPQITERSFDIQFVDACPEGAYGICTGARSEGVAYRQSIHYYSEPGDAPVLKAYCEQFSDGQWQLPEIHSDKDQ</sequence>
<feature type="signal peptide" evidence="1">
    <location>
        <begin position="1"/>
        <end position="19"/>
    </location>
</feature>
<name>A0A031MC10_9GAMM</name>
<evidence type="ECO:0000313" key="3">
    <source>
        <dbReference type="EMBL" id="SFL94087.1"/>
    </source>
</evidence>
<dbReference type="RefSeq" id="WP_036991635.1">
    <property type="nucleotide sequence ID" value="NZ_FOGN01000002.1"/>
</dbReference>
<keyword evidence="1" id="KW-0732">Signal</keyword>
<accession>A0A031MC10</accession>
<proteinExistence type="predicted"/>